<dbReference type="SUPFAM" id="SSF160246">
    <property type="entry name" value="EspE N-terminal domain-like"/>
    <property type="match status" value="1"/>
</dbReference>
<reference evidence="1" key="2">
    <citation type="submission" date="2022-01" db="EMBL/GenBank/DDBJ databases">
        <authorList>
            <person name="Zivanovic Y."/>
            <person name="Moreira D."/>
            <person name="Lopez-Garcia P."/>
        </authorList>
    </citation>
    <scope>NUCLEOTIDE SEQUENCE</scope>
    <source>
        <strain evidence="1">G9</strain>
    </source>
</reference>
<protein>
    <submittedName>
        <fullName evidence="1">Uncharacterized protein</fullName>
    </submittedName>
</protein>
<name>A0ABT6F3Z4_9SYNE</name>
<evidence type="ECO:0000313" key="1">
    <source>
        <dbReference type="EMBL" id="MDG2992452.1"/>
    </source>
</evidence>
<reference evidence="1" key="1">
    <citation type="journal article" date="2022" name="Genome Biol. Evol.">
        <title>A New Gene Family Diagnostic for Intracellular Biomineralization of Amorphous Ca Carbonates by Cyanobacteria.</title>
        <authorList>
            <person name="Benzerara K."/>
            <person name="Duprat E."/>
            <person name="Bitard-Feildel T."/>
            <person name="Caumes G."/>
            <person name="Cassier-Chauvat C."/>
            <person name="Chauvat F."/>
            <person name="Dezi M."/>
            <person name="Diop S.I."/>
            <person name="Gaschignard G."/>
            <person name="Gorgen S."/>
            <person name="Gugger M."/>
            <person name="Lopez-Garcia P."/>
            <person name="Millet M."/>
            <person name="Skouri-Panet F."/>
            <person name="Moreira D."/>
            <person name="Callebaut I."/>
        </authorList>
    </citation>
    <scope>NUCLEOTIDE SEQUENCE</scope>
    <source>
        <strain evidence="1">G9</strain>
    </source>
</reference>
<dbReference type="InterPro" id="IPR037257">
    <property type="entry name" value="T2SS_E_N_sf"/>
</dbReference>
<dbReference type="Proteomes" id="UP001154265">
    <property type="component" value="Unassembled WGS sequence"/>
</dbReference>
<dbReference type="EMBL" id="JAKKUT010000008">
    <property type="protein sequence ID" value="MDG2992452.1"/>
    <property type="molecule type" value="Genomic_DNA"/>
</dbReference>
<organism evidence="1 2">
    <name type="scientific">Candidatus Synechococcus calcipolaris G9</name>
    <dbReference type="NCBI Taxonomy" id="1497997"/>
    <lineage>
        <taxon>Bacteria</taxon>
        <taxon>Bacillati</taxon>
        <taxon>Cyanobacteriota</taxon>
        <taxon>Cyanophyceae</taxon>
        <taxon>Synechococcales</taxon>
        <taxon>Synechococcaceae</taxon>
        <taxon>Synechococcus</taxon>
    </lineage>
</organism>
<keyword evidence="2" id="KW-1185">Reference proteome</keyword>
<comment type="caution">
    <text evidence="1">The sequence shown here is derived from an EMBL/GenBank/DDBJ whole genome shotgun (WGS) entry which is preliminary data.</text>
</comment>
<sequence length="186" mass="20999">MIGTLLCNAGLLHSGQIDVILTEQQIYQGMRFGEIIVLHGWLKEETIDFFADEWPLIVKATPNQPLGYYLKRAGLLSDDQINAILREQWQTSYRFGSLAVLNGWVKKETVDFLVHHLNPNALKESIRIEKTTISNGKSTLSGSKATLTGGKRTYIQLDSRNAERPVIVTDPEDLADIKDFEVDWIV</sequence>
<accession>A0ABT6F3Z4</accession>
<proteinExistence type="predicted"/>
<dbReference type="RefSeq" id="WP_277868363.1">
    <property type="nucleotide sequence ID" value="NZ_JAKKUT010000008.1"/>
</dbReference>
<gene>
    <name evidence="1" type="ORF">L3556_16155</name>
</gene>
<evidence type="ECO:0000313" key="2">
    <source>
        <dbReference type="Proteomes" id="UP001154265"/>
    </source>
</evidence>